<dbReference type="GO" id="GO:0034353">
    <property type="term" value="F:mRNA 5'-diphosphatase activity"/>
    <property type="evidence" value="ECO:0007669"/>
    <property type="project" value="TreeGrafter"/>
</dbReference>
<keyword evidence="2" id="KW-0378">Hydrolase</keyword>
<dbReference type="InterPro" id="IPR013961">
    <property type="entry name" value="RAI1"/>
</dbReference>
<dbReference type="OMA" id="VVTWRGH"/>
<dbReference type="PANTHER" id="PTHR12395">
    <property type="entry name" value="DOM-3 RELATED"/>
    <property type="match status" value="1"/>
</dbReference>
<dbReference type="EMBL" id="GL376562">
    <property type="status" value="NOT_ANNOTATED_CDS"/>
    <property type="molecule type" value="Genomic_DNA"/>
</dbReference>
<dbReference type="STRING" id="431595.K3X2B0"/>
<reference evidence="5" key="3">
    <citation type="submission" date="2015-02" db="UniProtKB">
        <authorList>
            <consortium name="EnsemblProtists"/>
        </authorList>
    </citation>
    <scope>IDENTIFICATION</scope>
    <source>
        <strain evidence="5">DAOM BR144</strain>
    </source>
</reference>
<evidence type="ECO:0000256" key="1">
    <source>
        <dbReference type="ARBA" id="ARBA00006562"/>
    </source>
</evidence>
<keyword evidence="2" id="KW-0694">RNA-binding</keyword>
<sequence>MNNEHAPRPNKRPRRDETRERKRVAHSAPSSSGAQRELPGRAFHYRVPRADDLLQQASRCSLSKVGPTEIGYFSKYSASDVRFDRSNLLKYKEPTLGANLLHGIETYIPKEEQYPDAHPAPIAPILAALEHFQGHRTDAAAPHFVTFRNNLNKIMGTPYNSSSEWTFLAEKRNGCVYLDVHRTQSDLDTASRGVHENQRRGAYAGRQFELASTHAKPPSEHDGEKGTGSSTSSQPSGERAVNEDEEYCGLFASTLVGKRLVIAAEIDCFDGSKDNYVELKTFRVLQREKDQFVFERFKLLAFWIQSFVVGIPKIVCGFRNDDFELCKLQSFKTVDIPSFCRKYWVRTCLFFSPTACLNFTSNFLDWLRATAQEGRVYQVTYVPRQHAIRMTELSTEAPSQSVSPSFLPAQMGASTSGITIEAPAKAYSANDF</sequence>
<dbReference type="HOGENOM" id="CLU_024877_0_0_1"/>
<dbReference type="VEuPathDB" id="FungiDB:PYU1_G011334"/>
<evidence type="ECO:0000256" key="3">
    <source>
        <dbReference type="SAM" id="MobiDB-lite"/>
    </source>
</evidence>
<feature type="domain" description="RAI1-like" evidence="4">
    <location>
        <begin position="67"/>
        <end position="407"/>
    </location>
</feature>
<evidence type="ECO:0000259" key="4">
    <source>
        <dbReference type="Pfam" id="PF08652"/>
    </source>
</evidence>
<dbReference type="AlphaFoldDB" id="K3X2B0"/>
<keyword evidence="2" id="KW-0479">Metal-binding</keyword>
<keyword evidence="2" id="KW-0539">Nucleus</keyword>
<dbReference type="eggNOG" id="KOG1982">
    <property type="taxonomic scope" value="Eukaryota"/>
</dbReference>
<dbReference type="GO" id="GO:0000956">
    <property type="term" value="P:nuclear-transcribed mRNA catabolic process"/>
    <property type="evidence" value="ECO:0007669"/>
    <property type="project" value="TreeGrafter"/>
</dbReference>
<dbReference type="EC" id="3.6.1.-" evidence="2"/>
<name>K3X2B0_GLOUD</name>
<dbReference type="GO" id="GO:0005829">
    <property type="term" value="C:cytosol"/>
    <property type="evidence" value="ECO:0007669"/>
    <property type="project" value="TreeGrafter"/>
</dbReference>
<evidence type="ECO:0000313" key="5">
    <source>
        <dbReference type="EnsemblProtists" id="PYU1_T011359"/>
    </source>
</evidence>
<comment type="function">
    <text evidence="2">Decapping enzyme for NAD-capped RNAs: specifically hydrolyzes the nicotinamide adenine dinucleotide (NAD) cap from a subset of RNAs by removing the entire NAD moiety from the 5'-end of an NAD-capped RNA.</text>
</comment>
<keyword evidence="2" id="KW-0540">Nuclease</keyword>
<protein>
    <recommendedName>
        <fullName evidence="2">Decapping nuclease</fullName>
        <ecNumber evidence="2">3.6.1.-</ecNumber>
    </recommendedName>
</protein>
<dbReference type="PANTHER" id="PTHR12395:SF9">
    <property type="entry name" value="DECAPPING AND EXORIBONUCLEASE PROTEIN"/>
    <property type="match status" value="1"/>
</dbReference>
<accession>K3X2B0</accession>
<proteinExistence type="inferred from homology"/>
<dbReference type="GO" id="GO:0000166">
    <property type="term" value="F:nucleotide binding"/>
    <property type="evidence" value="ECO:0007669"/>
    <property type="project" value="UniProtKB-KW"/>
</dbReference>
<feature type="region of interest" description="Disordered" evidence="3">
    <location>
        <begin position="1"/>
        <end position="40"/>
    </location>
</feature>
<comment type="subcellular location">
    <subcellularLocation>
        <location evidence="2">Nucleus</location>
    </subcellularLocation>
</comment>
<dbReference type="GO" id="GO:0004518">
    <property type="term" value="F:nuclease activity"/>
    <property type="evidence" value="ECO:0007669"/>
    <property type="project" value="UniProtKB-KW"/>
</dbReference>
<comment type="similarity">
    <text evidence="1 2">Belongs to the DXO/Dom3Z family.</text>
</comment>
<dbReference type="GO" id="GO:0110155">
    <property type="term" value="P:NAD-cap decapping"/>
    <property type="evidence" value="ECO:0007669"/>
    <property type="project" value="TreeGrafter"/>
</dbReference>
<organism evidence="5 6">
    <name type="scientific">Globisporangium ultimum (strain ATCC 200006 / CBS 805.95 / DAOM BR144)</name>
    <name type="common">Pythium ultimum</name>
    <dbReference type="NCBI Taxonomy" id="431595"/>
    <lineage>
        <taxon>Eukaryota</taxon>
        <taxon>Sar</taxon>
        <taxon>Stramenopiles</taxon>
        <taxon>Oomycota</taxon>
        <taxon>Peronosporomycetes</taxon>
        <taxon>Pythiales</taxon>
        <taxon>Pythiaceae</taxon>
        <taxon>Globisporangium</taxon>
    </lineage>
</organism>
<dbReference type="Pfam" id="PF08652">
    <property type="entry name" value="RAI1"/>
    <property type="match status" value="1"/>
</dbReference>
<comment type="cofactor">
    <cofactor evidence="2">
        <name>a divalent metal cation</name>
        <dbReference type="ChEBI" id="CHEBI:60240"/>
    </cofactor>
</comment>
<feature type="region of interest" description="Disordered" evidence="3">
    <location>
        <begin position="211"/>
        <end position="240"/>
    </location>
</feature>
<dbReference type="InParanoid" id="K3X2B0"/>
<keyword evidence="2" id="KW-0547">Nucleotide-binding</keyword>
<evidence type="ECO:0000313" key="6">
    <source>
        <dbReference type="Proteomes" id="UP000019132"/>
    </source>
</evidence>
<dbReference type="Proteomes" id="UP000019132">
    <property type="component" value="Unassembled WGS sequence"/>
</dbReference>
<dbReference type="EnsemblProtists" id="PYU1_T011359">
    <property type="protein sequence ID" value="PYU1_T011359"/>
    <property type="gene ID" value="PYU1_G011334"/>
</dbReference>
<dbReference type="InterPro" id="IPR039039">
    <property type="entry name" value="RAI1-like_fam"/>
</dbReference>
<reference evidence="6" key="1">
    <citation type="journal article" date="2010" name="Genome Biol.">
        <title>Genome sequence of the necrotrophic plant pathogen Pythium ultimum reveals original pathogenicity mechanisms and effector repertoire.</title>
        <authorList>
            <person name="Levesque C.A."/>
            <person name="Brouwer H."/>
            <person name="Cano L."/>
            <person name="Hamilton J.P."/>
            <person name="Holt C."/>
            <person name="Huitema E."/>
            <person name="Raffaele S."/>
            <person name="Robideau G.P."/>
            <person name="Thines M."/>
            <person name="Win J."/>
            <person name="Zerillo M.M."/>
            <person name="Beakes G.W."/>
            <person name="Boore J.L."/>
            <person name="Busam D."/>
            <person name="Dumas B."/>
            <person name="Ferriera S."/>
            <person name="Fuerstenberg S.I."/>
            <person name="Gachon C.M."/>
            <person name="Gaulin E."/>
            <person name="Govers F."/>
            <person name="Grenville-Briggs L."/>
            <person name="Horner N."/>
            <person name="Hostetler J."/>
            <person name="Jiang R.H."/>
            <person name="Johnson J."/>
            <person name="Krajaejun T."/>
            <person name="Lin H."/>
            <person name="Meijer H.J."/>
            <person name="Moore B."/>
            <person name="Morris P."/>
            <person name="Phuntmart V."/>
            <person name="Puiu D."/>
            <person name="Shetty J."/>
            <person name="Stajich J.E."/>
            <person name="Tripathy S."/>
            <person name="Wawra S."/>
            <person name="van West P."/>
            <person name="Whitty B.R."/>
            <person name="Coutinho P.M."/>
            <person name="Henrissat B."/>
            <person name="Martin F."/>
            <person name="Thomas P.D."/>
            <person name="Tyler B.M."/>
            <person name="De Vries R.P."/>
            <person name="Kamoun S."/>
            <person name="Yandell M."/>
            <person name="Tisserat N."/>
            <person name="Buell C.R."/>
        </authorList>
    </citation>
    <scope>NUCLEOTIDE SEQUENCE</scope>
    <source>
        <strain evidence="6">DAOM:BR144</strain>
    </source>
</reference>
<keyword evidence="6" id="KW-1185">Reference proteome</keyword>
<dbReference type="GO" id="GO:0046872">
    <property type="term" value="F:metal ion binding"/>
    <property type="evidence" value="ECO:0007669"/>
    <property type="project" value="UniProtKB-KW"/>
</dbReference>
<evidence type="ECO:0000256" key="2">
    <source>
        <dbReference type="RuleBase" id="RU367113"/>
    </source>
</evidence>
<dbReference type="GO" id="GO:0005634">
    <property type="term" value="C:nucleus"/>
    <property type="evidence" value="ECO:0007669"/>
    <property type="project" value="UniProtKB-SubCell"/>
</dbReference>
<reference evidence="6" key="2">
    <citation type="submission" date="2010-04" db="EMBL/GenBank/DDBJ databases">
        <authorList>
            <person name="Buell R."/>
            <person name="Hamilton J."/>
            <person name="Hostetler J."/>
        </authorList>
    </citation>
    <scope>NUCLEOTIDE SEQUENCE [LARGE SCALE GENOMIC DNA]</scope>
    <source>
        <strain evidence="6">DAOM:BR144</strain>
    </source>
</reference>
<dbReference type="GO" id="GO:0003723">
    <property type="term" value="F:RNA binding"/>
    <property type="evidence" value="ECO:0007669"/>
    <property type="project" value="UniProtKB-KW"/>
</dbReference>